<protein>
    <recommendedName>
        <fullName evidence="1">DUF6456 domain-containing protein</fullName>
    </recommendedName>
</protein>
<dbReference type="AlphaFoldDB" id="A0A4S3ZQ14"/>
<organism evidence="2 3">
    <name type="scientific">Allorhizobium terrae</name>
    <dbReference type="NCBI Taxonomy" id="1848972"/>
    <lineage>
        <taxon>Bacteria</taxon>
        <taxon>Pseudomonadati</taxon>
        <taxon>Pseudomonadota</taxon>
        <taxon>Alphaproteobacteria</taxon>
        <taxon>Hyphomicrobiales</taxon>
        <taxon>Rhizobiaceae</taxon>
        <taxon>Rhizobium/Agrobacterium group</taxon>
        <taxon>Allorhizobium</taxon>
    </lineage>
</organism>
<proteinExistence type="predicted"/>
<gene>
    <name evidence="2" type="ORF">E6C51_17865</name>
</gene>
<reference evidence="2 3" key="1">
    <citation type="submission" date="2019-04" db="EMBL/GenBank/DDBJ databases">
        <title>Rhizobium terrae sp. nov., isolated from a paddy soil.</title>
        <authorList>
            <person name="Lin S.-Y."/>
            <person name="Hameed A."/>
            <person name="Huang H.-I."/>
            <person name="Young C.-C."/>
        </authorList>
    </citation>
    <scope>NUCLEOTIDE SEQUENCE [LARGE SCALE GENOMIC DNA]</scope>
    <source>
        <strain evidence="2 3">CC-HIH110</strain>
    </source>
</reference>
<accession>A0A4S3ZQ14</accession>
<sequence>MVRLLRLARNPVLIRPAHAGAFDVLRRDDDMVLGRIQGEVLQHAISQGLVQQKGDFLEATAEASAFLQRALAEKDEERFAAQHGALTDAVLVEHQGRACESQHVVRRNLDDSPLSSVARLRDKAGAAYFPRDAIDAGERLASDFERGHLQPRVTASWEPRLAQKQKGQRSAATDLSDSALAARDRVTKAVMALGPELSGVVLDVCCFAKGLEVVERERQWPARSAKLMLRTALMALARHYNPPKPSRQSDLRHWGEADYRPNMARMAG</sequence>
<evidence type="ECO:0000313" key="2">
    <source>
        <dbReference type="EMBL" id="THF47612.1"/>
    </source>
</evidence>
<keyword evidence="3" id="KW-1185">Reference proteome</keyword>
<dbReference type="EMBL" id="SSOA01000012">
    <property type="protein sequence ID" value="THF47612.1"/>
    <property type="molecule type" value="Genomic_DNA"/>
</dbReference>
<evidence type="ECO:0000259" key="1">
    <source>
        <dbReference type="Pfam" id="PF20057"/>
    </source>
</evidence>
<feature type="domain" description="DUF6456" evidence="1">
    <location>
        <begin position="105"/>
        <end position="241"/>
    </location>
</feature>
<name>A0A4S3ZQ14_9HYPH</name>
<evidence type="ECO:0000313" key="3">
    <source>
        <dbReference type="Proteomes" id="UP000310754"/>
    </source>
</evidence>
<dbReference type="Pfam" id="PF20057">
    <property type="entry name" value="DUF6456"/>
    <property type="match status" value="1"/>
</dbReference>
<dbReference type="InterPro" id="IPR045599">
    <property type="entry name" value="DUF6456"/>
</dbReference>
<comment type="caution">
    <text evidence="2">The sequence shown here is derived from an EMBL/GenBank/DDBJ whole genome shotgun (WGS) entry which is preliminary data.</text>
</comment>
<dbReference type="Proteomes" id="UP000310754">
    <property type="component" value="Unassembled WGS sequence"/>
</dbReference>